<keyword evidence="4" id="KW-0206">Cytoskeleton</keyword>
<proteinExistence type="inferred from homology"/>
<keyword evidence="5" id="KW-0505">Motor protein</keyword>
<dbReference type="GO" id="GO:0016887">
    <property type="term" value="F:ATP hydrolysis activity"/>
    <property type="evidence" value="ECO:0007669"/>
    <property type="project" value="TreeGrafter"/>
</dbReference>
<dbReference type="PANTHER" id="PTHR24115">
    <property type="entry name" value="KINESIN-RELATED"/>
    <property type="match status" value="1"/>
</dbReference>
<dbReference type="GO" id="GO:0008017">
    <property type="term" value="F:microtubule binding"/>
    <property type="evidence" value="ECO:0007669"/>
    <property type="project" value="InterPro"/>
</dbReference>
<dbReference type="Gene3D" id="3.40.850.10">
    <property type="entry name" value="Kinesin motor domain"/>
    <property type="match status" value="1"/>
</dbReference>
<keyword evidence="3 5" id="KW-0067">ATP-binding</keyword>
<dbReference type="GO" id="GO:0007018">
    <property type="term" value="P:microtubule-based movement"/>
    <property type="evidence" value="ECO:0007669"/>
    <property type="project" value="InterPro"/>
</dbReference>
<dbReference type="OrthoDB" id="3176171at2759"/>
<organism evidence="7 8">
    <name type="scientific">Pogonomyrmex barbatus</name>
    <name type="common">red harvester ant</name>
    <dbReference type="NCBI Taxonomy" id="144034"/>
    <lineage>
        <taxon>Eukaryota</taxon>
        <taxon>Metazoa</taxon>
        <taxon>Ecdysozoa</taxon>
        <taxon>Arthropoda</taxon>
        <taxon>Hexapoda</taxon>
        <taxon>Insecta</taxon>
        <taxon>Pterygota</taxon>
        <taxon>Neoptera</taxon>
        <taxon>Endopterygota</taxon>
        <taxon>Hymenoptera</taxon>
        <taxon>Apocrita</taxon>
        <taxon>Aculeata</taxon>
        <taxon>Formicoidea</taxon>
        <taxon>Formicidae</taxon>
        <taxon>Myrmicinae</taxon>
        <taxon>Pogonomyrmex</taxon>
    </lineage>
</organism>
<dbReference type="GO" id="GO:0005871">
    <property type="term" value="C:kinesin complex"/>
    <property type="evidence" value="ECO:0007669"/>
    <property type="project" value="TreeGrafter"/>
</dbReference>
<dbReference type="RefSeq" id="XP_025075626.1">
    <property type="nucleotide sequence ID" value="XM_025219841.1"/>
</dbReference>
<reference evidence="8" key="1">
    <citation type="submission" date="2025-08" db="UniProtKB">
        <authorList>
            <consortium name="RefSeq"/>
        </authorList>
    </citation>
    <scope>IDENTIFICATION</scope>
</reference>
<dbReference type="InterPro" id="IPR027417">
    <property type="entry name" value="P-loop_NTPase"/>
</dbReference>
<keyword evidence="7" id="KW-1185">Reference proteome</keyword>
<dbReference type="GO" id="GO:0005874">
    <property type="term" value="C:microtubule"/>
    <property type="evidence" value="ECO:0007669"/>
    <property type="project" value="TreeGrafter"/>
</dbReference>
<dbReference type="PROSITE" id="PS50067">
    <property type="entry name" value="KINESIN_MOTOR_2"/>
    <property type="match status" value="1"/>
</dbReference>
<accession>A0A8N1SA51</accession>
<dbReference type="PRINTS" id="PR00380">
    <property type="entry name" value="KINESINHEAVY"/>
</dbReference>
<dbReference type="Proteomes" id="UP000504615">
    <property type="component" value="Unplaced"/>
</dbReference>
<evidence type="ECO:0000313" key="8">
    <source>
        <dbReference type="RefSeq" id="XP_025075626.1"/>
    </source>
</evidence>
<dbReference type="AlphaFoldDB" id="A0A8N1SA51"/>
<evidence type="ECO:0000256" key="5">
    <source>
        <dbReference type="PROSITE-ProRule" id="PRU00283"/>
    </source>
</evidence>
<dbReference type="InterPro" id="IPR027640">
    <property type="entry name" value="Kinesin-like_fam"/>
</dbReference>
<feature type="binding site" evidence="5">
    <location>
        <begin position="35"/>
        <end position="42"/>
    </location>
    <ligand>
        <name>ATP</name>
        <dbReference type="ChEBI" id="CHEBI:30616"/>
    </ligand>
</feature>
<dbReference type="SMART" id="SM00129">
    <property type="entry name" value="KISc"/>
    <property type="match status" value="1"/>
</dbReference>
<dbReference type="GeneID" id="105433146"/>
<evidence type="ECO:0000256" key="3">
    <source>
        <dbReference type="ARBA" id="ARBA00022840"/>
    </source>
</evidence>
<protein>
    <submittedName>
        <fullName evidence="8">Kinesin-like protein KIF9</fullName>
    </submittedName>
</protein>
<evidence type="ECO:0000256" key="2">
    <source>
        <dbReference type="ARBA" id="ARBA00022741"/>
    </source>
</evidence>
<dbReference type="Pfam" id="PF00225">
    <property type="entry name" value="Kinesin"/>
    <property type="match status" value="1"/>
</dbReference>
<comment type="subcellular location">
    <subcellularLocation>
        <location evidence="1">Cytoplasm</location>
        <location evidence="1">Cytoskeleton</location>
    </subcellularLocation>
</comment>
<comment type="similarity">
    <text evidence="5">Belongs to the TRAFAC class myosin-kinesin ATPase superfamily. Kinesin family.</text>
</comment>
<dbReference type="GO" id="GO:0005524">
    <property type="term" value="F:ATP binding"/>
    <property type="evidence" value="ECO:0007669"/>
    <property type="project" value="UniProtKB-UniRule"/>
</dbReference>
<dbReference type="SUPFAM" id="SSF52540">
    <property type="entry name" value="P-loop containing nucleoside triphosphate hydrolases"/>
    <property type="match status" value="1"/>
</dbReference>
<gene>
    <name evidence="8" type="primary">LOC105433146</name>
</gene>
<sequence>MSCYVYKNKMNMCNSNMANNLRVLDGINCVLIGYGQTGSGKSFTISGLRNNWQHRGIVPRLLADMFAEKTNRRKINDICYRLSFLELRGKNIIDLLTTKKQRIFNIKERDVFKNITMVNVENEEEALRKVLEGEIRRSITKSAMYPVSHLGAAVITIHVSNASLIKSQAIIATAKIHIVEMAGIGTVGKSDCWKTAADLGMANLMKTQLEQYFLYLREPNVCKMYSIVRSNNLLKLLRDALTVTSVIRYT</sequence>
<keyword evidence="4" id="KW-0963">Cytoplasm</keyword>
<evidence type="ECO:0000256" key="4">
    <source>
        <dbReference type="ARBA" id="ARBA00023212"/>
    </source>
</evidence>
<feature type="domain" description="Kinesin motor" evidence="6">
    <location>
        <begin position="1"/>
        <end position="250"/>
    </location>
</feature>
<dbReference type="InterPro" id="IPR036961">
    <property type="entry name" value="Kinesin_motor_dom_sf"/>
</dbReference>
<evidence type="ECO:0000313" key="7">
    <source>
        <dbReference type="Proteomes" id="UP000504615"/>
    </source>
</evidence>
<keyword evidence="2 5" id="KW-0547">Nucleotide-binding</keyword>
<name>A0A8N1SA51_9HYME</name>
<dbReference type="GO" id="GO:0003777">
    <property type="term" value="F:microtubule motor activity"/>
    <property type="evidence" value="ECO:0007669"/>
    <property type="project" value="InterPro"/>
</dbReference>
<evidence type="ECO:0000259" key="6">
    <source>
        <dbReference type="PROSITE" id="PS50067"/>
    </source>
</evidence>
<dbReference type="InterPro" id="IPR001752">
    <property type="entry name" value="Kinesin_motor_dom"/>
</dbReference>
<evidence type="ECO:0000256" key="1">
    <source>
        <dbReference type="ARBA" id="ARBA00004245"/>
    </source>
</evidence>